<dbReference type="PANTHER" id="PTHR11926:SF1498">
    <property type="entry name" value="GLYCOSYLTRANSFERASE"/>
    <property type="match status" value="1"/>
</dbReference>
<dbReference type="GO" id="GO:0080043">
    <property type="term" value="F:quercetin 3-O-glucosyltransferase activity"/>
    <property type="evidence" value="ECO:0007669"/>
    <property type="project" value="TreeGrafter"/>
</dbReference>
<dbReference type="Proteomes" id="UP000230069">
    <property type="component" value="Unassembled WGS sequence"/>
</dbReference>
<dbReference type="AlphaFoldDB" id="A0A2G5DPW8"/>
<comment type="similarity">
    <text evidence="1">Belongs to the UDP-glycosyltransferase family.</text>
</comment>
<dbReference type="GO" id="GO:0080044">
    <property type="term" value="F:quercetin 7-O-glucosyltransferase activity"/>
    <property type="evidence" value="ECO:0007669"/>
    <property type="project" value="TreeGrafter"/>
</dbReference>
<dbReference type="STRING" id="218851.A0A2G5DPW8"/>
<dbReference type="InterPro" id="IPR058980">
    <property type="entry name" value="Glyco_transf_N"/>
</dbReference>
<dbReference type="Pfam" id="PF26168">
    <property type="entry name" value="Glyco_transf_N"/>
    <property type="match status" value="1"/>
</dbReference>
<dbReference type="InParanoid" id="A0A2G5DPW8"/>
<keyword evidence="4" id="KW-1185">Reference proteome</keyword>
<evidence type="ECO:0000313" key="4">
    <source>
        <dbReference type="Proteomes" id="UP000230069"/>
    </source>
</evidence>
<organism evidence="3 4">
    <name type="scientific">Aquilegia coerulea</name>
    <name type="common">Rocky mountain columbine</name>
    <dbReference type="NCBI Taxonomy" id="218851"/>
    <lineage>
        <taxon>Eukaryota</taxon>
        <taxon>Viridiplantae</taxon>
        <taxon>Streptophyta</taxon>
        <taxon>Embryophyta</taxon>
        <taxon>Tracheophyta</taxon>
        <taxon>Spermatophyta</taxon>
        <taxon>Magnoliopsida</taxon>
        <taxon>Ranunculales</taxon>
        <taxon>Ranunculaceae</taxon>
        <taxon>Thalictroideae</taxon>
        <taxon>Aquilegia</taxon>
    </lineage>
</organism>
<evidence type="ECO:0000259" key="2">
    <source>
        <dbReference type="Pfam" id="PF26168"/>
    </source>
</evidence>
<name>A0A2G5DPW8_AQUCA</name>
<feature type="domain" description="Glycosyltransferase N-terminal" evidence="2">
    <location>
        <begin position="13"/>
        <end position="156"/>
    </location>
</feature>
<evidence type="ECO:0000313" key="3">
    <source>
        <dbReference type="EMBL" id="PIA45539.1"/>
    </source>
</evidence>
<dbReference type="PANTHER" id="PTHR11926">
    <property type="entry name" value="GLUCOSYL/GLUCURONOSYL TRANSFERASES"/>
    <property type="match status" value="1"/>
</dbReference>
<accession>A0A2G5DPW8</accession>
<dbReference type="EMBL" id="KZ305033">
    <property type="protein sequence ID" value="PIA45539.1"/>
    <property type="molecule type" value="Genomic_DNA"/>
</dbReference>
<dbReference type="OrthoDB" id="5835829at2759"/>
<protein>
    <recommendedName>
        <fullName evidence="2">Glycosyltransferase N-terminal domain-containing protein</fullName>
    </recommendedName>
</protein>
<reference evidence="3 4" key="1">
    <citation type="submission" date="2017-09" db="EMBL/GenBank/DDBJ databases">
        <title>WGS assembly of Aquilegia coerulea Goldsmith.</title>
        <authorList>
            <person name="Hodges S."/>
            <person name="Kramer E."/>
            <person name="Nordborg M."/>
            <person name="Tomkins J."/>
            <person name="Borevitz J."/>
            <person name="Derieg N."/>
            <person name="Yan J."/>
            <person name="Mihaltcheva S."/>
            <person name="Hayes R.D."/>
            <person name="Rokhsar D."/>
        </authorList>
    </citation>
    <scope>NUCLEOTIDE SEQUENCE [LARGE SCALE GENOMIC DNA]</scope>
    <source>
        <strain evidence="4">cv. Goldsmith</strain>
    </source>
</reference>
<evidence type="ECO:0000256" key="1">
    <source>
        <dbReference type="ARBA" id="ARBA00009995"/>
    </source>
</evidence>
<gene>
    <name evidence="3" type="ORF">AQUCO_01600022v1</name>
</gene>
<dbReference type="SUPFAM" id="SSF53756">
    <property type="entry name" value="UDP-Glycosyltransferase/glycogen phosphorylase"/>
    <property type="match status" value="1"/>
</dbReference>
<dbReference type="Gene3D" id="3.40.50.2000">
    <property type="entry name" value="Glycogen Phosphorylase B"/>
    <property type="match status" value="1"/>
</dbReference>
<sequence>MECFSEAKKPHAVIMPLPYQSHINAMLKLAKILQFKGFHITFVNTEFNHQKVLNSRGSDSLNGLPDFRFVTIPDGLPPSDINATQDMTALWHSITRNCLIPLRNLITELNKASASGDPQVSCIVADAFLSVTVLEAAEEFAIPGVLLWTMSASVLMSYLYYEHTATNVIFPLKGI</sequence>
<proteinExistence type="inferred from homology"/>